<feature type="site" description="Important for beta-aspartyl-AMP intermediate formation" evidence="8">
    <location>
        <position position="359"/>
    </location>
</feature>
<dbReference type="Proteomes" id="UP000027153">
    <property type="component" value="Unassembled WGS sequence"/>
</dbReference>
<keyword evidence="6" id="KW-0061">Asparagine biosynthesis</keyword>
<evidence type="ECO:0000259" key="9">
    <source>
        <dbReference type="PROSITE" id="PS51278"/>
    </source>
</evidence>
<dbReference type="CDD" id="cd01991">
    <property type="entry name" value="Asn_synthase_B_C"/>
    <property type="match status" value="1"/>
</dbReference>
<dbReference type="InterPro" id="IPR033738">
    <property type="entry name" value="AsnB_N"/>
</dbReference>
<name>A0A062UZE5_9EURY</name>
<feature type="domain" description="Glutamine amidotransferase type-2" evidence="9">
    <location>
        <begin position="2"/>
        <end position="211"/>
    </location>
</feature>
<dbReference type="PATRIC" id="fig|1392998.3.peg.1707"/>
<dbReference type="Pfam" id="PF00733">
    <property type="entry name" value="Asn_synthase"/>
    <property type="match status" value="1"/>
</dbReference>
<evidence type="ECO:0000256" key="5">
    <source>
        <dbReference type="PIRNR" id="PIRNR001589"/>
    </source>
</evidence>
<feature type="binding site" evidence="7">
    <location>
        <position position="98"/>
    </location>
    <ligand>
        <name>L-glutamine</name>
        <dbReference type="ChEBI" id="CHEBI:58359"/>
    </ligand>
</feature>
<keyword evidence="11" id="KW-1185">Reference proteome</keyword>
<dbReference type="SUPFAM" id="SSF56235">
    <property type="entry name" value="N-terminal nucleophile aminohydrolases (Ntn hydrolases)"/>
    <property type="match status" value="1"/>
</dbReference>
<dbReference type="EMBL" id="JMIY01000003">
    <property type="protein sequence ID" value="KCZ72301.1"/>
    <property type="molecule type" value="Genomic_DNA"/>
</dbReference>
<dbReference type="NCBIfam" id="TIGR01536">
    <property type="entry name" value="asn_synth_AEB"/>
    <property type="match status" value="1"/>
</dbReference>
<dbReference type="Gene3D" id="3.60.20.10">
    <property type="entry name" value="Glutamine Phosphoribosylpyrophosphate, subunit 1, domain 1"/>
    <property type="match status" value="1"/>
</dbReference>
<dbReference type="PANTHER" id="PTHR43284:SF1">
    <property type="entry name" value="ASPARAGINE SYNTHETASE"/>
    <property type="match status" value="1"/>
</dbReference>
<dbReference type="Gene3D" id="3.40.50.620">
    <property type="entry name" value="HUPs"/>
    <property type="match status" value="1"/>
</dbReference>
<feature type="active site" description="For GATase activity" evidence="6">
    <location>
        <position position="2"/>
    </location>
</feature>
<dbReference type="Pfam" id="PF13537">
    <property type="entry name" value="GATase_7"/>
    <property type="match status" value="1"/>
</dbReference>
<feature type="binding site" evidence="7">
    <location>
        <position position="285"/>
    </location>
    <ligand>
        <name>ATP</name>
        <dbReference type="ChEBI" id="CHEBI:30616"/>
    </ligand>
</feature>
<dbReference type="RefSeq" id="WP_048090411.1">
    <property type="nucleotide sequence ID" value="NZ_JMIY01000003.1"/>
</dbReference>
<protein>
    <recommendedName>
        <fullName evidence="5">Putative asparagine synthetase [glutamine-hydrolyzing]</fullName>
        <ecNumber evidence="5">6.3.5.4</ecNumber>
    </recommendedName>
</protein>
<accession>A0A062UZE5</accession>
<evidence type="ECO:0000256" key="3">
    <source>
        <dbReference type="ARBA" id="ARBA00022840"/>
    </source>
</evidence>
<dbReference type="EC" id="6.3.5.4" evidence="5"/>
<dbReference type="PROSITE" id="PS51278">
    <property type="entry name" value="GATASE_TYPE_2"/>
    <property type="match status" value="1"/>
</dbReference>
<dbReference type="GO" id="GO:0005829">
    <property type="term" value="C:cytosol"/>
    <property type="evidence" value="ECO:0007669"/>
    <property type="project" value="TreeGrafter"/>
</dbReference>
<evidence type="ECO:0000256" key="8">
    <source>
        <dbReference type="PIRSR" id="PIRSR001589-3"/>
    </source>
</evidence>
<keyword evidence="3 5" id="KW-0067">ATP-binding</keyword>
<evidence type="ECO:0000256" key="2">
    <source>
        <dbReference type="ARBA" id="ARBA00022741"/>
    </source>
</evidence>
<comment type="caution">
    <text evidence="10">The sequence shown here is derived from an EMBL/GenBank/DDBJ whole genome shotgun (WGS) entry which is preliminary data.</text>
</comment>
<dbReference type="AlphaFoldDB" id="A0A062UZE5"/>
<organism evidence="10 11">
    <name type="scientific">Candidatus Methanoperedens nitratireducens</name>
    <dbReference type="NCBI Taxonomy" id="1392998"/>
    <lineage>
        <taxon>Archaea</taxon>
        <taxon>Methanobacteriati</taxon>
        <taxon>Methanobacteriota</taxon>
        <taxon>Stenosarchaea group</taxon>
        <taxon>Methanomicrobia</taxon>
        <taxon>Methanosarcinales</taxon>
        <taxon>ANME-2 cluster</taxon>
        <taxon>Candidatus Methanoperedentaceae</taxon>
        <taxon>Candidatus Methanoperedens</taxon>
    </lineage>
</organism>
<dbReference type="InterPro" id="IPR001962">
    <property type="entry name" value="Asn_synthase"/>
</dbReference>
<comment type="catalytic activity">
    <reaction evidence="5">
        <text>L-aspartate + L-glutamine + ATP + H2O = L-asparagine + L-glutamate + AMP + diphosphate + H(+)</text>
        <dbReference type="Rhea" id="RHEA:12228"/>
        <dbReference type="ChEBI" id="CHEBI:15377"/>
        <dbReference type="ChEBI" id="CHEBI:15378"/>
        <dbReference type="ChEBI" id="CHEBI:29985"/>
        <dbReference type="ChEBI" id="CHEBI:29991"/>
        <dbReference type="ChEBI" id="CHEBI:30616"/>
        <dbReference type="ChEBI" id="CHEBI:33019"/>
        <dbReference type="ChEBI" id="CHEBI:58048"/>
        <dbReference type="ChEBI" id="CHEBI:58359"/>
        <dbReference type="ChEBI" id="CHEBI:456215"/>
        <dbReference type="EC" id="6.3.5.4"/>
    </reaction>
</comment>
<evidence type="ECO:0000256" key="4">
    <source>
        <dbReference type="ARBA" id="ARBA00022962"/>
    </source>
</evidence>
<evidence type="ECO:0000256" key="1">
    <source>
        <dbReference type="ARBA" id="ARBA00005752"/>
    </source>
</evidence>
<keyword evidence="2 5" id="KW-0547">Nucleotide-binding</keyword>
<proteinExistence type="inferred from homology"/>
<dbReference type="GO" id="GO:0004066">
    <property type="term" value="F:asparagine synthase (glutamine-hydrolyzing) activity"/>
    <property type="evidence" value="ECO:0007669"/>
    <property type="project" value="UniProtKB-EC"/>
</dbReference>
<keyword evidence="6" id="KW-0028">Amino-acid biosynthesis</keyword>
<dbReference type="GO" id="GO:0005524">
    <property type="term" value="F:ATP binding"/>
    <property type="evidence" value="ECO:0007669"/>
    <property type="project" value="UniProtKB-KW"/>
</dbReference>
<evidence type="ECO:0000313" key="10">
    <source>
        <dbReference type="EMBL" id="KCZ72301.1"/>
    </source>
</evidence>
<keyword evidence="4 6" id="KW-0315">Glutamine amidotransferase</keyword>
<dbReference type="CDD" id="cd00712">
    <property type="entry name" value="AsnB"/>
    <property type="match status" value="1"/>
</dbReference>
<gene>
    <name evidence="10" type="ORF">ANME2D_01706</name>
</gene>
<keyword evidence="10" id="KW-0436">Ligase</keyword>
<evidence type="ECO:0000256" key="7">
    <source>
        <dbReference type="PIRSR" id="PIRSR001589-2"/>
    </source>
</evidence>
<evidence type="ECO:0000313" key="11">
    <source>
        <dbReference type="Proteomes" id="UP000027153"/>
    </source>
</evidence>
<comment type="similarity">
    <text evidence="1">Belongs to the asparagine synthetase family.</text>
</comment>
<dbReference type="OrthoDB" id="8692at2157"/>
<dbReference type="PANTHER" id="PTHR43284">
    <property type="entry name" value="ASPARAGINE SYNTHETASE (GLUTAMINE-HYDROLYZING)"/>
    <property type="match status" value="1"/>
</dbReference>
<dbReference type="InterPro" id="IPR029055">
    <property type="entry name" value="Ntn_hydrolases_N"/>
</dbReference>
<dbReference type="InterPro" id="IPR014729">
    <property type="entry name" value="Rossmann-like_a/b/a_fold"/>
</dbReference>
<evidence type="ECO:0000256" key="6">
    <source>
        <dbReference type="PIRSR" id="PIRSR001589-1"/>
    </source>
</evidence>
<dbReference type="InterPro" id="IPR006426">
    <property type="entry name" value="Asn_synth_AEB"/>
</dbReference>
<dbReference type="InterPro" id="IPR051786">
    <property type="entry name" value="ASN_synthetase/amidase"/>
</dbReference>
<dbReference type="SUPFAM" id="SSF52402">
    <property type="entry name" value="Adenine nucleotide alpha hydrolases-like"/>
    <property type="match status" value="1"/>
</dbReference>
<reference evidence="10 11" key="1">
    <citation type="journal article" date="2013" name="Nature">
        <title>Anaerobic oxidation of methane coupled to nitrate reduction in a novel archaeal lineage.</title>
        <authorList>
            <person name="Haroon M.F."/>
            <person name="Hu S."/>
            <person name="Shi Y."/>
            <person name="Imelfort M."/>
            <person name="Keller J."/>
            <person name="Hugenholtz P."/>
            <person name="Yuan Z."/>
            <person name="Tyson G.W."/>
        </authorList>
    </citation>
    <scope>NUCLEOTIDE SEQUENCE [LARGE SCALE GENOMIC DNA]</scope>
    <source>
        <strain evidence="10 11">ANME-2d</strain>
    </source>
</reference>
<dbReference type="PIRSF" id="PIRSF001589">
    <property type="entry name" value="Asn_synthetase_glu-h"/>
    <property type="match status" value="1"/>
</dbReference>
<sequence length="630" mass="73149">MCGICGYYLFDNSSPDEHLVKKMCSVIQHRGPDDEGIFLDRGIGMGMRRLSIIDIEGGHQPVHNEDGSIWIVLNGEIYNYKELRLSLEKNHRFYTSSDTEVIVHLYEEFGEEFISKLNGMFGLAIWDSNKKLLLLARDRIGIKPLHYIVNKNKLIFGSEIKSILQHPDIKREVNLAAFHYFLSFEYIPAPESIFKGIMKLMPGHILLCKDNNISIRKYWDIEFSGSSFTEEHFCDQICNALKRSVNFEMVSDVPLGAFLSGGIDSSAVVAAMNQLSDQPVKTFSIGFEDQSYNELEYARIVAERFNTDHHEEIIKPDAVKLADSIIRYFDEPFADVSAFSTYLVSEIASRYVTVVLSGDGGDELFAGYDWYIASYMDRYYRRLPSILRNRVILPAVQVLPYSSQKKGLINIAKRFVEGSSLPEKGRHVRWQFFLPDRKALYSRRLQSEVENLNSFEIISKVYSKNNTKDPLSREQYVDIKMYLPDDILVKVDRMSMANSIEARVPLLNHIFVELTATIPAYLKLNGLSTKYIFKKAMSKLLPGEIIYRKKQGFSIPMKNWLREDLRDMMIETLSRRRIEEKGYVEYEYVNKLMRQHLEKKRNNAHQLWALMVFEMWHDMYMDTEVGNDYE</sequence>
<dbReference type="GO" id="GO:0006529">
    <property type="term" value="P:asparagine biosynthetic process"/>
    <property type="evidence" value="ECO:0007669"/>
    <property type="project" value="UniProtKB-KW"/>
</dbReference>
<dbReference type="InterPro" id="IPR017932">
    <property type="entry name" value="GATase_2_dom"/>
</dbReference>
<feature type="binding site" evidence="7">
    <location>
        <begin position="357"/>
        <end position="358"/>
    </location>
    <ligand>
        <name>ATP</name>
        <dbReference type="ChEBI" id="CHEBI:30616"/>
    </ligand>
</feature>